<feature type="domain" description="ABC transmembrane type-1" evidence="8">
    <location>
        <begin position="100"/>
        <end position="318"/>
    </location>
</feature>
<dbReference type="InterPro" id="IPR045621">
    <property type="entry name" value="BPD_transp_1_N"/>
</dbReference>
<dbReference type="PROSITE" id="PS50928">
    <property type="entry name" value="ABC_TM1"/>
    <property type="match status" value="1"/>
</dbReference>
<keyword evidence="6 7" id="KW-0472">Membrane</keyword>
<dbReference type="Proteomes" id="UP000055590">
    <property type="component" value="Chromosome"/>
</dbReference>
<keyword evidence="10" id="KW-1185">Reference proteome</keyword>
<evidence type="ECO:0000259" key="8">
    <source>
        <dbReference type="PROSITE" id="PS50928"/>
    </source>
</evidence>
<dbReference type="AlphaFoldDB" id="A0A0K1PCB7"/>
<comment type="subcellular location">
    <subcellularLocation>
        <location evidence="1 7">Cell membrane</location>
        <topology evidence="1 7">Multi-pass membrane protein</topology>
    </subcellularLocation>
</comment>
<keyword evidence="3" id="KW-1003">Cell membrane</keyword>
<keyword evidence="5 7" id="KW-1133">Transmembrane helix</keyword>
<dbReference type="OrthoDB" id="9778910at2"/>
<dbReference type="PANTHER" id="PTHR30465:SF0">
    <property type="entry name" value="OLIGOPEPTIDE TRANSPORT SYSTEM PERMEASE PROTEIN APPB"/>
    <property type="match status" value="1"/>
</dbReference>
<dbReference type="EMBL" id="CP012332">
    <property type="protein sequence ID" value="AKU91061.1"/>
    <property type="molecule type" value="Genomic_DNA"/>
</dbReference>
<evidence type="ECO:0000313" key="10">
    <source>
        <dbReference type="Proteomes" id="UP000055590"/>
    </source>
</evidence>
<keyword evidence="4 7" id="KW-0812">Transmembrane</keyword>
<dbReference type="PANTHER" id="PTHR30465">
    <property type="entry name" value="INNER MEMBRANE ABC TRANSPORTER"/>
    <property type="match status" value="1"/>
</dbReference>
<evidence type="ECO:0000313" key="9">
    <source>
        <dbReference type="EMBL" id="AKU91061.1"/>
    </source>
</evidence>
<feature type="transmembrane region" description="Helical" evidence="7">
    <location>
        <begin position="191"/>
        <end position="210"/>
    </location>
</feature>
<dbReference type="Gene3D" id="1.10.3720.10">
    <property type="entry name" value="MetI-like"/>
    <property type="match status" value="1"/>
</dbReference>
<dbReference type="GO" id="GO:0005886">
    <property type="term" value="C:plasma membrane"/>
    <property type="evidence" value="ECO:0007669"/>
    <property type="project" value="UniProtKB-SubCell"/>
</dbReference>
<dbReference type="InterPro" id="IPR035906">
    <property type="entry name" value="MetI-like_sf"/>
</dbReference>
<dbReference type="KEGG" id="vin:AKJ08_1448"/>
<dbReference type="GO" id="GO:0055085">
    <property type="term" value="P:transmembrane transport"/>
    <property type="evidence" value="ECO:0007669"/>
    <property type="project" value="InterPro"/>
</dbReference>
<keyword evidence="2 7" id="KW-0813">Transport</keyword>
<dbReference type="InterPro" id="IPR000515">
    <property type="entry name" value="MetI-like"/>
</dbReference>
<feature type="transmembrane region" description="Helical" evidence="7">
    <location>
        <begin position="9"/>
        <end position="30"/>
    </location>
</feature>
<evidence type="ECO:0000256" key="2">
    <source>
        <dbReference type="ARBA" id="ARBA00022448"/>
    </source>
</evidence>
<proteinExistence type="inferred from homology"/>
<organism evidence="9 10">
    <name type="scientific">Vulgatibacter incomptus</name>
    <dbReference type="NCBI Taxonomy" id="1391653"/>
    <lineage>
        <taxon>Bacteria</taxon>
        <taxon>Pseudomonadati</taxon>
        <taxon>Myxococcota</taxon>
        <taxon>Myxococcia</taxon>
        <taxon>Myxococcales</taxon>
        <taxon>Cystobacterineae</taxon>
        <taxon>Vulgatibacteraceae</taxon>
        <taxon>Vulgatibacter</taxon>
    </lineage>
</organism>
<evidence type="ECO:0000256" key="3">
    <source>
        <dbReference type="ARBA" id="ARBA00022475"/>
    </source>
</evidence>
<gene>
    <name evidence="9" type="ORF">AKJ08_1448</name>
</gene>
<evidence type="ECO:0000256" key="1">
    <source>
        <dbReference type="ARBA" id="ARBA00004651"/>
    </source>
</evidence>
<dbReference type="Pfam" id="PF19300">
    <property type="entry name" value="BPD_transp_1_N"/>
    <property type="match status" value="1"/>
</dbReference>
<feature type="transmembrane region" description="Helical" evidence="7">
    <location>
        <begin position="139"/>
        <end position="160"/>
    </location>
</feature>
<accession>A0A0K1PCB7</accession>
<feature type="transmembrane region" description="Helical" evidence="7">
    <location>
        <begin position="295"/>
        <end position="321"/>
    </location>
</feature>
<dbReference type="Pfam" id="PF00528">
    <property type="entry name" value="BPD_transp_1"/>
    <property type="match status" value="1"/>
</dbReference>
<evidence type="ECO:0000256" key="6">
    <source>
        <dbReference type="ARBA" id="ARBA00023136"/>
    </source>
</evidence>
<dbReference type="CDD" id="cd06261">
    <property type="entry name" value="TM_PBP2"/>
    <property type="match status" value="1"/>
</dbReference>
<evidence type="ECO:0000256" key="4">
    <source>
        <dbReference type="ARBA" id="ARBA00022692"/>
    </source>
</evidence>
<dbReference type="SUPFAM" id="SSF161098">
    <property type="entry name" value="MetI-like"/>
    <property type="match status" value="1"/>
</dbReference>
<feature type="transmembrane region" description="Helical" evidence="7">
    <location>
        <begin position="253"/>
        <end position="275"/>
    </location>
</feature>
<evidence type="ECO:0000256" key="5">
    <source>
        <dbReference type="ARBA" id="ARBA00022989"/>
    </source>
</evidence>
<dbReference type="STRING" id="1391653.AKJ08_1448"/>
<dbReference type="PATRIC" id="fig|1391653.3.peg.1520"/>
<reference evidence="9 10" key="1">
    <citation type="submission" date="2015-08" db="EMBL/GenBank/DDBJ databases">
        <authorList>
            <person name="Babu N.S."/>
            <person name="Beckwith C.J."/>
            <person name="Beseler K.G."/>
            <person name="Brison A."/>
            <person name="Carone J.V."/>
            <person name="Caskin T.P."/>
            <person name="Diamond M."/>
            <person name="Durham M.E."/>
            <person name="Foxe J.M."/>
            <person name="Go M."/>
            <person name="Henderson B.A."/>
            <person name="Jones I.B."/>
            <person name="McGettigan J.A."/>
            <person name="Micheletti S.J."/>
            <person name="Nasrallah M.E."/>
            <person name="Ortiz D."/>
            <person name="Piller C.R."/>
            <person name="Privatt S.R."/>
            <person name="Schneider S.L."/>
            <person name="Sharp S."/>
            <person name="Smith T.C."/>
            <person name="Stanton J.D."/>
            <person name="Ullery H.E."/>
            <person name="Wilson R.J."/>
            <person name="Serrano M.G."/>
            <person name="Buck G."/>
            <person name="Lee V."/>
            <person name="Wang Y."/>
            <person name="Carvalho R."/>
            <person name="Voegtly L."/>
            <person name="Shi R."/>
            <person name="Duckworth R."/>
            <person name="Johnson A."/>
            <person name="Loviza R."/>
            <person name="Walstead R."/>
            <person name="Shah Z."/>
            <person name="Kiflezghi M."/>
            <person name="Wade K."/>
            <person name="Ball S.L."/>
            <person name="Bradley K.W."/>
            <person name="Asai D.J."/>
            <person name="Bowman C.A."/>
            <person name="Russell D.A."/>
            <person name="Pope W.H."/>
            <person name="Jacobs-Sera D."/>
            <person name="Hendrix R.W."/>
            <person name="Hatfull G.F."/>
        </authorList>
    </citation>
    <scope>NUCLEOTIDE SEQUENCE [LARGE SCALE GENOMIC DNA]</scope>
    <source>
        <strain evidence="9 10">DSM 27710</strain>
    </source>
</reference>
<comment type="similarity">
    <text evidence="7">Belongs to the binding-protein-dependent transport system permease family.</text>
</comment>
<evidence type="ECO:0000256" key="7">
    <source>
        <dbReference type="RuleBase" id="RU363032"/>
    </source>
</evidence>
<protein>
    <submittedName>
        <fullName evidence="9">Oligopeptide transport system permease protein OppB</fullName>
    </submittedName>
</protein>
<dbReference type="RefSeq" id="WP_050725430.1">
    <property type="nucleotide sequence ID" value="NZ_CP012332.1"/>
</dbReference>
<feature type="transmembrane region" description="Helical" evidence="7">
    <location>
        <begin position="104"/>
        <end position="127"/>
    </location>
</feature>
<name>A0A0K1PCB7_9BACT</name>
<sequence>MLSYLTRRLLLMIPALLGVTLVTFVVIHLAPGDPVSAAMGGEMQADALSSQAIEHFRKEMHLDDPLLVQYGRWIGRLATLDLGTSWRTGRSVGEQLAERLPVTMALGGASLFLVYLIGLPLGVMSAVRRGSLGDRATTLVLFVLYSLPSFWVGTLAILLLGGGRYWDWIPVQGLRSPDYESMSAMGQIRDVLWHGVTPVVMLGYASLASVSRYMRTGMLDVVRQDYVRTARAKGLSERVVIYKHALRNSLIPILSHLGTMVPFLLGGTVIVERLFGIPGMGQLMFQAILARDYSLIMGITTVTALLTMLAILVTDLLYAVVDPRISYGKK</sequence>